<dbReference type="EMBL" id="JALJZS010000001">
    <property type="protein sequence ID" value="MCP1998640.1"/>
    <property type="molecule type" value="Genomic_DNA"/>
</dbReference>
<proteinExistence type="predicted"/>
<evidence type="ECO:0000313" key="2">
    <source>
        <dbReference type="Proteomes" id="UP001205486"/>
    </source>
</evidence>
<dbReference type="Proteomes" id="UP001205486">
    <property type="component" value="Unassembled WGS sequence"/>
</dbReference>
<accession>A0ACC6AFL1</accession>
<gene>
    <name evidence="1" type="ORF">J2S34_001062</name>
</gene>
<reference evidence="1" key="1">
    <citation type="submission" date="2022-03" db="EMBL/GenBank/DDBJ databases">
        <title>Interactions between chemoautotrophic and heterotrophic bacteria.</title>
        <authorList>
            <person name="Santoro A."/>
        </authorList>
    </citation>
    <scope>NUCLEOTIDE SEQUENCE</scope>
    <source>
        <strain evidence="1">Nb-106</strain>
    </source>
</reference>
<evidence type="ECO:0000313" key="1">
    <source>
        <dbReference type="EMBL" id="MCP1998640.1"/>
    </source>
</evidence>
<name>A0ACC6AFL1_NITWI</name>
<protein>
    <submittedName>
        <fullName evidence="1">Uncharacterized protein</fullName>
    </submittedName>
</protein>
<organism evidence="1 2">
    <name type="scientific">Nitrobacter winogradskyi</name>
    <name type="common">Nitrobacter agilis</name>
    <dbReference type="NCBI Taxonomy" id="913"/>
    <lineage>
        <taxon>Bacteria</taxon>
        <taxon>Pseudomonadati</taxon>
        <taxon>Pseudomonadota</taxon>
        <taxon>Alphaproteobacteria</taxon>
        <taxon>Hyphomicrobiales</taxon>
        <taxon>Nitrobacteraceae</taxon>
        <taxon>Nitrobacter</taxon>
    </lineage>
</organism>
<keyword evidence="2" id="KW-1185">Reference proteome</keyword>
<sequence>MGWQQVEADELRHSESSAKNVFTAVWQMQQSSLKLAPEKHVDAYFSADVETDGPIPGPYSLLSFAIVYAGSYDGRRFSRPSDSQNFIYRELKPISGEFQTEALRINGLDRSRLLVEGMSPADAMSQASRWVREIAGDRTPVLVAYPLSFDWSWLYWYFIQYCESGSPFGYSRCFDIKTALAVKSGLPISEAGRSHLPPLLRSTHQNTHHAVDDAKAQAEIFANIFEWEGVLARVGKTSV</sequence>
<comment type="caution">
    <text evidence="1">The sequence shown here is derived from an EMBL/GenBank/DDBJ whole genome shotgun (WGS) entry which is preliminary data.</text>
</comment>